<dbReference type="RefSeq" id="WP_188347317.1">
    <property type="nucleotide sequence ID" value="NZ_JACOIJ010000016.1"/>
</dbReference>
<name>A0ABR7YEU6_9SPHI</name>
<dbReference type="PANTHER" id="PTHR34817:SF2">
    <property type="entry name" value="NUCLEOTIDYLTRANSFERASE"/>
    <property type="match status" value="1"/>
</dbReference>
<keyword evidence="2" id="KW-1185">Reference proteome</keyword>
<reference evidence="1 2" key="1">
    <citation type="submission" date="2020-08" db="EMBL/GenBank/DDBJ databases">
        <title>Sphingobacterium sp. DN04309 isolated from aquaculture water.</title>
        <authorList>
            <person name="Zhang M."/>
        </authorList>
    </citation>
    <scope>NUCLEOTIDE SEQUENCE [LARGE SCALE GENOMIC DNA]</scope>
    <source>
        <strain evidence="1 2">DN04309</strain>
    </source>
</reference>
<dbReference type="Pfam" id="PF10127">
    <property type="entry name" value="RlaP"/>
    <property type="match status" value="1"/>
</dbReference>
<sequence>MKIISRLKKIEEKHGIEILFACESGSRAWGFPSTDSDYDVRFIYKRKKDHYMTVFEESTELGFAIVDDLDFVGWDIKKVFLLLHKSNVTPFEWLQSPIVYCEKKDFRNYMKSVSPNFYVSKRHIHHYLGIVKGRMEAVSFEEMKLKSFFYIMRSLLSAYWNMKFGTYAPMEFEPLMTLLPEKIKVSCKELRSLKLELEESFVFNLSDEMRKFIIELQDEIWTYADTLDAMIISKELANVGFLKILEDDYRSASC</sequence>
<dbReference type="InterPro" id="IPR018775">
    <property type="entry name" value="RlaP"/>
</dbReference>
<comment type="caution">
    <text evidence="1">The sequence shown here is derived from an EMBL/GenBank/DDBJ whole genome shotgun (WGS) entry which is preliminary data.</text>
</comment>
<dbReference type="EMBL" id="JACOIJ010000016">
    <property type="protein sequence ID" value="MBD1429816.1"/>
    <property type="molecule type" value="Genomic_DNA"/>
</dbReference>
<organism evidence="1 2">
    <name type="scientific">Sphingobacterium litopenaei</name>
    <dbReference type="NCBI Taxonomy" id="2763500"/>
    <lineage>
        <taxon>Bacteria</taxon>
        <taxon>Pseudomonadati</taxon>
        <taxon>Bacteroidota</taxon>
        <taxon>Sphingobacteriia</taxon>
        <taxon>Sphingobacteriales</taxon>
        <taxon>Sphingobacteriaceae</taxon>
        <taxon>Sphingobacterium</taxon>
    </lineage>
</organism>
<protein>
    <submittedName>
        <fullName evidence="1">Nucleotidyltransferase domain-containing protein</fullName>
    </submittedName>
</protein>
<gene>
    <name evidence="1" type="ORF">H8B04_09550</name>
</gene>
<dbReference type="PANTHER" id="PTHR34817">
    <property type="entry name" value="NUCLEOTIDYLTRANSFERASE"/>
    <property type="match status" value="1"/>
</dbReference>
<evidence type="ECO:0000313" key="1">
    <source>
        <dbReference type="EMBL" id="MBD1429816.1"/>
    </source>
</evidence>
<accession>A0ABR7YEU6</accession>
<dbReference type="Proteomes" id="UP000651271">
    <property type="component" value="Unassembled WGS sequence"/>
</dbReference>
<evidence type="ECO:0000313" key="2">
    <source>
        <dbReference type="Proteomes" id="UP000651271"/>
    </source>
</evidence>
<proteinExistence type="predicted"/>